<proteinExistence type="predicted"/>
<keyword evidence="2" id="KW-1185">Reference proteome</keyword>
<dbReference type="Proteomes" id="UP000268007">
    <property type="component" value="Unassembled WGS sequence"/>
</dbReference>
<dbReference type="EMBL" id="RBKU01000001">
    <property type="protein sequence ID" value="RKR80738.1"/>
    <property type="molecule type" value="Genomic_DNA"/>
</dbReference>
<sequence length="53" mass="6341">MKPYQTYYANNVEEAIDLARQFNIDGKYDLFRGQVREYNKQELNLTLLNTIKP</sequence>
<dbReference type="AlphaFoldDB" id="A0A495IXF2"/>
<evidence type="ECO:0000313" key="2">
    <source>
        <dbReference type="Proteomes" id="UP000268007"/>
    </source>
</evidence>
<comment type="caution">
    <text evidence="1">The sequence shown here is derived from an EMBL/GenBank/DDBJ whole genome shotgun (WGS) entry which is preliminary data.</text>
</comment>
<organism evidence="1 2">
    <name type="scientific">Mucilaginibacter gracilis</name>
    <dbReference type="NCBI Taxonomy" id="423350"/>
    <lineage>
        <taxon>Bacteria</taxon>
        <taxon>Pseudomonadati</taxon>
        <taxon>Bacteroidota</taxon>
        <taxon>Sphingobacteriia</taxon>
        <taxon>Sphingobacteriales</taxon>
        <taxon>Sphingobacteriaceae</taxon>
        <taxon>Mucilaginibacter</taxon>
    </lineage>
</organism>
<accession>A0A495IXF2</accession>
<name>A0A495IXF2_9SPHI</name>
<evidence type="ECO:0000313" key="1">
    <source>
        <dbReference type="EMBL" id="RKR80738.1"/>
    </source>
</evidence>
<dbReference type="RefSeq" id="WP_162846978.1">
    <property type="nucleotide sequence ID" value="NZ_RBKU01000001.1"/>
</dbReference>
<reference evidence="1 2" key="1">
    <citation type="submission" date="2018-10" db="EMBL/GenBank/DDBJ databases">
        <title>Genomic Encyclopedia of Archaeal and Bacterial Type Strains, Phase II (KMG-II): from individual species to whole genera.</title>
        <authorList>
            <person name="Goeker M."/>
        </authorList>
    </citation>
    <scope>NUCLEOTIDE SEQUENCE [LARGE SCALE GENOMIC DNA]</scope>
    <source>
        <strain evidence="1 2">DSM 18602</strain>
    </source>
</reference>
<gene>
    <name evidence="1" type="ORF">BDD43_0871</name>
</gene>
<protein>
    <submittedName>
        <fullName evidence="1">Uncharacterized protein</fullName>
    </submittedName>
</protein>